<sequence>MLGGAVDNIRMLSALCGTAALPNLALVTAKESHGQNAAERDRRTLESLKRSFWNEMIDHGAVVRAHNGTRESASEIVNALRWKRRKPLAIQLQMVDKGLKWGDTDAAQSLPSGYKPRPGSQDRLLGAPETPEPIHQNWFSSLLQLASTIFCFVLFFGTLVVLSIVECFSRVWNWGWSTRSGNRGLR</sequence>
<feature type="transmembrane region" description="Helical" evidence="2">
    <location>
        <begin position="142"/>
        <end position="165"/>
    </location>
</feature>
<evidence type="ECO:0000313" key="4">
    <source>
        <dbReference type="Proteomes" id="UP001321760"/>
    </source>
</evidence>
<reference evidence="3" key="1">
    <citation type="journal article" date="2023" name="Mol. Phylogenet. Evol.">
        <title>Genome-scale phylogeny and comparative genomics of the fungal order Sordariales.</title>
        <authorList>
            <person name="Hensen N."/>
            <person name="Bonometti L."/>
            <person name="Westerberg I."/>
            <person name="Brannstrom I.O."/>
            <person name="Guillou S."/>
            <person name="Cros-Aarteil S."/>
            <person name="Calhoun S."/>
            <person name="Haridas S."/>
            <person name="Kuo A."/>
            <person name="Mondo S."/>
            <person name="Pangilinan J."/>
            <person name="Riley R."/>
            <person name="LaButti K."/>
            <person name="Andreopoulos B."/>
            <person name="Lipzen A."/>
            <person name="Chen C."/>
            <person name="Yan M."/>
            <person name="Daum C."/>
            <person name="Ng V."/>
            <person name="Clum A."/>
            <person name="Steindorff A."/>
            <person name="Ohm R.A."/>
            <person name="Martin F."/>
            <person name="Silar P."/>
            <person name="Natvig D.O."/>
            <person name="Lalanne C."/>
            <person name="Gautier V."/>
            <person name="Ament-Velasquez S.L."/>
            <person name="Kruys A."/>
            <person name="Hutchinson M.I."/>
            <person name="Powell A.J."/>
            <person name="Barry K."/>
            <person name="Miller A.N."/>
            <person name="Grigoriev I.V."/>
            <person name="Debuchy R."/>
            <person name="Gladieux P."/>
            <person name="Hiltunen Thoren M."/>
            <person name="Johannesson H."/>
        </authorList>
    </citation>
    <scope>NUCLEOTIDE SEQUENCE</scope>
    <source>
        <strain evidence="3">PSN243</strain>
    </source>
</reference>
<keyword evidence="2" id="KW-0472">Membrane</keyword>
<comment type="caution">
    <text evidence="3">The sequence shown here is derived from an EMBL/GenBank/DDBJ whole genome shotgun (WGS) entry which is preliminary data.</text>
</comment>
<feature type="region of interest" description="Disordered" evidence="1">
    <location>
        <begin position="108"/>
        <end position="127"/>
    </location>
</feature>
<dbReference type="AlphaFoldDB" id="A0AAV9H522"/>
<gene>
    <name evidence="3" type="ORF">QBC34DRAFT_69978</name>
</gene>
<evidence type="ECO:0000256" key="1">
    <source>
        <dbReference type="SAM" id="MobiDB-lite"/>
    </source>
</evidence>
<keyword evidence="4" id="KW-1185">Reference proteome</keyword>
<keyword evidence="2" id="KW-1133">Transmembrane helix</keyword>
<accession>A0AAV9H522</accession>
<reference evidence="3" key="2">
    <citation type="submission" date="2023-05" db="EMBL/GenBank/DDBJ databases">
        <authorList>
            <consortium name="Lawrence Berkeley National Laboratory"/>
            <person name="Steindorff A."/>
            <person name="Hensen N."/>
            <person name="Bonometti L."/>
            <person name="Westerberg I."/>
            <person name="Brannstrom I.O."/>
            <person name="Guillou S."/>
            <person name="Cros-Aarteil S."/>
            <person name="Calhoun S."/>
            <person name="Haridas S."/>
            <person name="Kuo A."/>
            <person name="Mondo S."/>
            <person name="Pangilinan J."/>
            <person name="Riley R."/>
            <person name="Labutti K."/>
            <person name="Andreopoulos B."/>
            <person name="Lipzen A."/>
            <person name="Chen C."/>
            <person name="Yanf M."/>
            <person name="Daum C."/>
            <person name="Ng V."/>
            <person name="Clum A."/>
            <person name="Ohm R."/>
            <person name="Martin F."/>
            <person name="Silar P."/>
            <person name="Natvig D."/>
            <person name="Lalanne C."/>
            <person name="Gautier V."/>
            <person name="Ament-Velasquez S.L."/>
            <person name="Kruys A."/>
            <person name="Hutchinson M.I."/>
            <person name="Powell A.J."/>
            <person name="Barry K."/>
            <person name="Miller A.N."/>
            <person name="Grigoriev I.V."/>
            <person name="Debuchy R."/>
            <person name="Gladieux P."/>
            <person name="Thoren M.H."/>
            <person name="Johannesson H."/>
        </authorList>
    </citation>
    <scope>NUCLEOTIDE SEQUENCE</scope>
    <source>
        <strain evidence="3">PSN243</strain>
    </source>
</reference>
<proteinExistence type="predicted"/>
<evidence type="ECO:0000313" key="3">
    <source>
        <dbReference type="EMBL" id="KAK4455547.1"/>
    </source>
</evidence>
<evidence type="ECO:0000256" key="2">
    <source>
        <dbReference type="SAM" id="Phobius"/>
    </source>
</evidence>
<dbReference type="Proteomes" id="UP001321760">
    <property type="component" value="Unassembled WGS sequence"/>
</dbReference>
<organism evidence="3 4">
    <name type="scientific">Podospora aff. communis PSN243</name>
    <dbReference type="NCBI Taxonomy" id="3040156"/>
    <lineage>
        <taxon>Eukaryota</taxon>
        <taxon>Fungi</taxon>
        <taxon>Dikarya</taxon>
        <taxon>Ascomycota</taxon>
        <taxon>Pezizomycotina</taxon>
        <taxon>Sordariomycetes</taxon>
        <taxon>Sordariomycetidae</taxon>
        <taxon>Sordariales</taxon>
        <taxon>Podosporaceae</taxon>
        <taxon>Podospora</taxon>
    </lineage>
</organism>
<name>A0AAV9H522_9PEZI</name>
<keyword evidence="2" id="KW-0812">Transmembrane</keyword>
<protein>
    <submittedName>
        <fullName evidence="3">Uncharacterized protein</fullName>
    </submittedName>
</protein>
<dbReference type="EMBL" id="MU865914">
    <property type="protein sequence ID" value="KAK4455547.1"/>
    <property type="molecule type" value="Genomic_DNA"/>
</dbReference>